<evidence type="ECO:0000256" key="2">
    <source>
        <dbReference type="ARBA" id="ARBA00022472"/>
    </source>
</evidence>
<dbReference type="GO" id="GO:0003676">
    <property type="term" value="F:nucleic acid binding"/>
    <property type="evidence" value="ECO:0007669"/>
    <property type="project" value="InterPro"/>
</dbReference>
<dbReference type="EMBL" id="GHES01026916">
    <property type="protein sequence ID" value="MPA57475.1"/>
    <property type="molecule type" value="Transcribed_RNA"/>
</dbReference>
<dbReference type="Pfam" id="PF02536">
    <property type="entry name" value="mTERF"/>
    <property type="match status" value="2"/>
</dbReference>
<dbReference type="PANTHER" id="PTHR13068:SF166">
    <property type="entry name" value="TRANSCRIPTION TERMINATION FACTOR MTERF15, MITOCHONDRIAL-LIKE"/>
    <property type="match status" value="1"/>
</dbReference>
<dbReference type="AlphaFoldDB" id="A0A5B7AN15"/>
<keyword evidence="2" id="KW-0806">Transcription termination</keyword>
<sequence>MLRFLYDKLLKNTTGVIESTQLYYILQKKPSVNLKSFSRKVHSEISERENSVVSLFRTYGFTETEISGLISRRPELLSSYNPNKALKPKLEFFNSIGVSSSDLVKILSADPTVLERSLKNQIIPSYQFLKSILDTDASVIATIKRSSWVLRNDLRKYIDPNVALLRDHGVPESRISSYLKTQPRAFIQIPKRFRPIVEVVKEMGFDPSKNSFVNAILVLTGNSKSTWERKLEVYRKWGWSDDEILLAFKKRPDCMASSEKKINQVMDFLINKMGWNASYVSRCPMVVLSSLENWTIPRCLVVQLLLSKGLIKKGFSLSSMIEMPKKRFLSNFVTKYQIKFPELLNLYEGKAASVELATQSQGLDCIKNL</sequence>
<protein>
    <recommendedName>
        <fullName evidence="5">Mitochondrial transcription termination factor family protein</fullName>
    </recommendedName>
</protein>
<dbReference type="FunFam" id="1.25.70.10:FF:000001">
    <property type="entry name" value="Mitochondrial transcription termination factor-like"/>
    <property type="match status" value="1"/>
</dbReference>
<reference evidence="4" key="1">
    <citation type="submission" date="2019-08" db="EMBL/GenBank/DDBJ databases">
        <title>Reference gene set and small RNA set construction with multiple tissues from Davidia involucrata Baill.</title>
        <authorList>
            <person name="Yang H."/>
            <person name="Zhou C."/>
            <person name="Li G."/>
            <person name="Wang J."/>
            <person name="Gao P."/>
            <person name="Wang M."/>
            <person name="Wang R."/>
            <person name="Zhao Y."/>
        </authorList>
    </citation>
    <scope>NUCLEOTIDE SEQUENCE</scope>
    <source>
        <tissue evidence="4">Mixed with DoveR01_LX</tissue>
    </source>
</reference>
<dbReference type="PANTHER" id="PTHR13068">
    <property type="entry name" value="CGI-12 PROTEIN-RELATED"/>
    <property type="match status" value="1"/>
</dbReference>
<keyword evidence="3" id="KW-0809">Transit peptide</keyword>
<keyword evidence="2" id="KW-0805">Transcription regulation</keyword>
<dbReference type="InterPro" id="IPR003690">
    <property type="entry name" value="MTERF"/>
</dbReference>
<dbReference type="SMART" id="SM00733">
    <property type="entry name" value="Mterf"/>
    <property type="match status" value="6"/>
</dbReference>
<organism evidence="4">
    <name type="scientific">Davidia involucrata</name>
    <name type="common">Dove tree</name>
    <dbReference type="NCBI Taxonomy" id="16924"/>
    <lineage>
        <taxon>Eukaryota</taxon>
        <taxon>Viridiplantae</taxon>
        <taxon>Streptophyta</taxon>
        <taxon>Embryophyta</taxon>
        <taxon>Tracheophyta</taxon>
        <taxon>Spermatophyta</taxon>
        <taxon>Magnoliopsida</taxon>
        <taxon>eudicotyledons</taxon>
        <taxon>Gunneridae</taxon>
        <taxon>Pentapetalae</taxon>
        <taxon>asterids</taxon>
        <taxon>Cornales</taxon>
        <taxon>Nyssaceae</taxon>
        <taxon>Davidia</taxon>
    </lineage>
</organism>
<evidence type="ECO:0000256" key="1">
    <source>
        <dbReference type="ARBA" id="ARBA00007692"/>
    </source>
</evidence>
<proteinExistence type="inferred from homology"/>
<evidence type="ECO:0008006" key="5">
    <source>
        <dbReference type="Google" id="ProtNLM"/>
    </source>
</evidence>
<keyword evidence="2" id="KW-0804">Transcription</keyword>
<comment type="similarity">
    <text evidence="1">Belongs to the mTERF family.</text>
</comment>
<dbReference type="Gene3D" id="1.25.70.10">
    <property type="entry name" value="Transcription termination factor 3, mitochondrial"/>
    <property type="match status" value="1"/>
</dbReference>
<accession>A0A5B7AN15</accession>
<name>A0A5B7AN15_DAVIN</name>
<evidence type="ECO:0000313" key="4">
    <source>
        <dbReference type="EMBL" id="MPA57475.1"/>
    </source>
</evidence>
<dbReference type="InterPro" id="IPR038538">
    <property type="entry name" value="MTERF_sf"/>
</dbReference>
<gene>
    <name evidence="4" type="ORF">Din_026916</name>
</gene>
<evidence type="ECO:0000256" key="3">
    <source>
        <dbReference type="ARBA" id="ARBA00022946"/>
    </source>
</evidence>
<dbReference type="GO" id="GO:0006353">
    <property type="term" value="P:DNA-templated transcription termination"/>
    <property type="evidence" value="ECO:0007669"/>
    <property type="project" value="UniProtKB-KW"/>
</dbReference>